<gene>
    <name evidence="1" type="ORF">C7H19_15955</name>
</gene>
<dbReference type="OrthoDB" id="488103at2"/>
<protein>
    <submittedName>
        <fullName evidence="1">Uncharacterized protein</fullName>
    </submittedName>
</protein>
<keyword evidence="2" id="KW-1185">Reference proteome</keyword>
<dbReference type="AlphaFoldDB" id="A0A2T1LVI0"/>
<reference evidence="1 2" key="2">
    <citation type="submission" date="2018-03" db="EMBL/GenBank/DDBJ databases">
        <authorList>
            <person name="Keele B.F."/>
        </authorList>
    </citation>
    <scope>NUCLEOTIDE SEQUENCE [LARGE SCALE GENOMIC DNA]</scope>
    <source>
        <strain evidence="1 2">CCALA 016</strain>
    </source>
</reference>
<proteinExistence type="predicted"/>
<dbReference type="EMBL" id="PXOH01000018">
    <property type="protein sequence ID" value="PSF35726.1"/>
    <property type="molecule type" value="Genomic_DNA"/>
</dbReference>
<name>A0A2T1LVI0_9CHRO</name>
<accession>A0A2T1LVI0</accession>
<evidence type="ECO:0000313" key="2">
    <source>
        <dbReference type="Proteomes" id="UP000239001"/>
    </source>
</evidence>
<sequence length="82" mass="10142">MEQRQQLYQRMIELSDLAIQRKRELVIQGDNRHRSGRKNDDYLTEEERQEFFMIARQLGGIRIEKDYVYCQEKFWKRSDQIS</sequence>
<reference evidence="1 2" key="1">
    <citation type="submission" date="2018-03" db="EMBL/GenBank/DDBJ databases">
        <title>The ancient ancestry and fast evolution of plastids.</title>
        <authorList>
            <person name="Moore K.R."/>
            <person name="Magnabosco C."/>
            <person name="Momper L."/>
            <person name="Gold D.A."/>
            <person name="Bosak T."/>
            <person name="Fournier G.P."/>
        </authorList>
    </citation>
    <scope>NUCLEOTIDE SEQUENCE [LARGE SCALE GENOMIC DNA]</scope>
    <source>
        <strain evidence="1 2">CCALA 016</strain>
    </source>
</reference>
<comment type="caution">
    <text evidence="1">The sequence shown here is derived from an EMBL/GenBank/DDBJ whole genome shotgun (WGS) entry which is preliminary data.</text>
</comment>
<evidence type="ECO:0000313" key="1">
    <source>
        <dbReference type="EMBL" id="PSF35726.1"/>
    </source>
</evidence>
<dbReference type="Proteomes" id="UP000239001">
    <property type="component" value="Unassembled WGS sequence"/>
</dbReference>
<dbReference type="RefSeq" id="WP_106457914.1">
    <property type="nucleotide sequence ID" value="NZ_PXOH01000018.1"/>
</dbReference>
<organism evidence="1 2">
    <name type="scientific">Aphanothece hegewaldii CCALA 016</name>
    <dbReference type="NCBI Taxonomy" id="2107694"/>
    <lineage>
        <taxon>Bacteria</taxon>
        <taxon>Bacillati</taxon>
        <taxon>Cyanobacteriota</taxon>
        <taxon>Cyanophyceae</taxon>
        <taxon>Oscillatoriophycideae</taxon>
        <taxon>Chroococcales</taxon>
        <taxon>Aphanothecaceae</taxon>
        <taxon>Aphanothece</taxon>
    </lineage>
</organism>